<evidence type="ECO:0000256" key="6">
    <source>
        <dbReference type="ARBA" id="ARBA00023136"/>
    </source>
</evidence>
<dbReference type="PANTHER" id="PTHR34584">
    <property type="entry name" value="NA(+)/H(+) ANTIPORTER SUBUNIT E1"/>
    <property type="match status" value="1"/>
</dbReference>
<dbReference type="Pfam" id="PF01899">
    <property type="entry name" value="MNHE"/>
    <property type="match status" value="1"/>
</dbReference>
<dbReference type="KEGG" id="xyk:GT347_19345"/>
<evidence type="ECO:0000256" key="3">
    <source>
        <dbReference type="ARBA" id="ARBA00022475"/>
    </source>
</evidence>
<dbReference type="GO" id="GO:0005886">
    <property type="term" value="C:plasma membrane"/>
    <property type="evidence" value="ECO:0007669"/>
    <property type="project" value="UniProtKB-SubCell"/>
</dbReference>
<evidence type="ECO:0000256" key="7">
    <source>
        <dbReference type="SAM" id="Phobius"/>
    </source>
</evidence>
<proteinExistence type="inferred from homology"/>
<keyword evidence="9" id="KW-1185">Reference proteome</keyword>
<dbReference type="InterPro" id="IPR002758">
    <property type="entry name" value="Cation_antiport_E"/>
</dbReference>
<dbReference type="GO" id="GO:0008324">
    <property type="term" value="F:monoatomic cation transmembrane transporter activity"/>
    <property type="evidence" value="ECO:0007669"/>
    <property type="project" value="InterPro"/>
</dbReference>
<dbReference type="AlphaFoldDB" id="A0A857J9P6"/>
<keyword evidence="4 7" id="KW-0812">Transmembrane</keyword>
<keyword evidence="5 7" id="KW-1133">Transmembrane helix</keyword>
<keyword evidence="6 7" id="KW-0472">Membrane</keyword>
<evidence type="ECO:0000256" key="4">
    <source>
        <dbReference type="ARBA" id="ARBA00022692"/>
    </source>
</evidence>
<evidence type="ECO:0000256" key="2">
    <source>
        <dbReference type="ARBA" id="ARBA00006228"/>
    </source>
</evidence>
<evidence type="ECO:0000256" key="5">
    <source>
        <dbReference type="ARBA" id="ARBA00022989"/>
    </source>
</evidence>
<name>A0A857J9P6_9BURK</name>
<evidence type="ECO:0000256" key="1">
    <source>
        <dbReference type="ARBA" id="ARBA00004651"/>
    </source>
</evidence>
<protein>
    <submittedName>
        <fullName evidence="8">Na+/H+ antiporter subunit E</fullName>
    </submittedName>
</protein>
<keyword evidence="3" id="KW-1003">Cell membrane</keyword>
<comment type="similarity">
    <text evidence="2">Belongs to the CPA3 antiporters (TC 2.A.63) subunit E family.</text>
</comment>
<dbReference type="EMBL" id="CP047650">
    <property type="protein sequence ID" value="QHI99943.1"/>
    <property type="molecule type" value="Genomic_DNA"/>
</dbReference>
<dbReference type="PANTHER" id="PTHR34584:SF1">
    <property type="entry name" value="NA(+)_H(+) ANTIPORTER SUBUNIT E1"/>
    <property type="match status" value="1"/>
</dbReference>
<evidence type="ECO:0000313" key="8">
    <source>
        <dbReference type="EMBL" id="QHI99943.1"/>
    </source>
</evidence>
<gene>
    <name evidence="8" type="ORF">GT347_19345</name>
</gene>
<reference evidence="8 9" key="1">
    <citation type="submission" date="2020-01" db="EMBL/GenBank/DDBJ databases">
        <title>Genome sequencing of strain KACC 21265.</title>
        <authorList>
            <person name="Heo J."/>
            <person name="Kim S.-J."/>
            <person name="Kim J.-S."/>
            <person name="Hong S.-B."/>
            <person name="Kwon S.-W."/>
        </authorList>
    </citation>
    <scope>NUCLEOTIDE SEQUENCE [LARGE SCALE GENOMIC DNA]</scope>
    <source>
        <strain evidence="8 9">KACC 21265</strain>
    </source>
</reference>
<sequence>MRKLLPAPLLSLALALLWLVLWDEHGPVVWLGAIAVGLAVPVLTAGLRPSRPHARRPLLALALLWRVTVDATRSCLEVAWLLLTRRAGDIPSGFLRVPLLLQDSHALATLAVIVSAVPGTALAELAADRSALLLHVFDTRDNERLLAHIRLHYEQPLREIFET</sequence>
<dbReference type="Proteomes" id="UP000464787">
    <property type="component" value="Chromosome"/>
</dbReference>
<accession>A0A857J9P6</accession>
<feature type="transmembrane region" description="Helical" evidence="7">
    <location>
        <begin position="29"/>
        <end position="47"/>
    </location>
</feature>
<comment type="subcellular location">
    <subcellularLocation>
        <location evidence="1">Cell membrane</location>
        <topology evidence="1">Multi-pass membrane protein</topology>
    </subcellularLocation>
</comment>
<organism evidence="8 9">
    <name type="scientific">Xylophilus rhododendri</name>
    <dbReference type="NCBI Taxonomy" id="2697032"/>
    <lineage>
        <taxon>Bacteria</taxon>
        <taxon>Pseudomonadati</taxon>
        <taxon>Pseudomonadota</taxon>
        <taxon>Betaproteobacteria</taxon>
        <taxon>Burkholderiales</taxon>
        <taxon>Xylophilus</taxon>
    </lineage>
</organism>
<dbReference type="RefSeq" id="WP_160553754.1">
    <property type="nucleotide sequence ID" value="NZ_CP047650.1"/>
</dbReference>
<evidence type="ECO:0000313" key="9">
    <source>
        <dbReference type="Proteomes" id="UP000464787"/>
    </source>
</evidence>